<name>A7SH99_NEMVE</name>
<dbReference type="Gene3D" id="2.60.120.740">
    <property type="match status" value="1"/>
</dbReference>
<dbReference type="CDD" id="cd22827">
    <property type="entry name" value="Gal_Rha_Lectin_SUL-I-like"/>
    <property type="match status" value="1"/>
</dbReference>
<organism evidence="3 4">
    <name type="scientific">Nematostella vectensis</name>
    <name type="common">Starlet sea anemone</name>
    <dbReference type="NCBI Taxonomy" id="45351"/>
    <lineage>
        <taxon>Eukaryota</taxon>
        <taxon>Metazoa</taxon>
        <taxon>Cnidaria</taxon>
        <taxon>Anthozoa</taxon>
        <taxon>Hexacorallia</taxon>
        <taxon>Actiniaria</taxon>
        <taxon>Edwardsiidae</taxon>
        <taxon>Nematostella</taxon>
    </lineage>
</organism>
<dbReference type="AlphaFoldDB" id="A7SH99"/>
<dbReference type="STRING" id="45351.A7SH99"/>
<dbReference type="InParanoid" id="A7SH99"/>
<evidence type="ECO:0000313" key="2">
    <source>
        <dbReference type="EMBL" id="EDO28853.1"/>
    </source>
</evidence>
<evidence type="ECO:0000313" key="3">
    <source>
        <dbReference type="EMBL" id="EDO36922.1"/>
    </source>
</evidence>
<sequence>CEHSSATLSCDQGKRLSIISANYGRTFDQRICPHYAMRTTHCQSAYARDVIHCACHSRRSCRLYAKNEVYGDPCPGTFKYIEVRYSCV</sequence>
<dbReference type="EMBL" id="DS471110">
    <property type="protein sequence ID" value="EDO28853.1"/>
    <property type="molecule type" value="Genomic_DNA"/>
</dbReference>
<dbReference type="EMBL" id="DS469658">
    <property type="protein sequence ID" value="EDO36922.1"/>
    <property type="molecule type" value="Genomic_DNA"/>
</dbReference>
<proteinExistence type="predicted"/>
<evidence type="ECO:0000313" key="4">
    <source>
        <dbReference type="Proteomes" id="UP000001593"/>
    </source>
</evidence>
<dbReference type="Pfam" id="PF02140">
    <property type="entry name" value="SUEL_Lectin"/>
    <property type="match status" value="1"/>
</dbReference>
<dbReference type="GO" id="GO:0030246">
    <property type="term" value="F:carbohydrate binding"/>
    <property type="evidence" value="ECO:0007669"/>
    <property type="project" value="InterPro"/>
</dbReference>
<dbReference type="InterPro" id="IPR043159">
    <property type="entry name" value="Lectin_gal-bd_sf"/>
</dbReference>
<dbReference type="PROSITE" id="PS50228">
    <property type="entry name" value="SUEL_LECTIN"/>
    <property type="match status" value="1"/>
</dbReference>
<dbReference type="eggNOG" id="KOG4729">
    <property type="taxonomic scope" value="Eukaryota"/>
</dbReference>
<dbReference type="InterPro" id="IPR000922">
    <property type="entry name" value="Lectin_gal-bd_dom"/>
</dbReference>
<protein>
    <recommendedName>
        <fullName evidence="1">SUEL-type lectin domain-containing protein</fullName>
    </recommendedName>
</protein>
<dbReference type="Proteomes" id="UP000001593">
    <property type="component" value="Unassembled WGS sequence"/>
</dbReference>
<dbReference type="KEGG" id="nve:5499336"/>
<accession>A7SH99</accession>
<dbReference type="PANTHER" id="PTHR46780">
    <property type="entry name" value="PROTEIN EVA-1"/>
    <property type="match status" value="1"/>
</dbReference>
<gene>
    <name evidence="3" type="ORF">NEMVEDRAFT_v1g118227</name>
    <name evidence="2" type="ORF">NEMVEDRAFT_v1g146503</name>
</gene>
<feature type="non-terminal residue" evidence="3">
    <location>
        <position position="1"/>
    </location>
</feature>
<keyword evidence="4" id="KW-1185">Reference proteome</keyword>
<feature type="domain" description="SUEL-type lectin" evidence="1">
    <location>
        <begin position="1"/>
        <end position="88"/>
    </location>
</feature>
<dbReference type="HOGENOM" id="CLU_143201_1_0_1"/>
<dbReference type="FunFam" id="2.60.120.740:FF:000001">
    <property type="entry name" value="Adhesion G protein-coupled receptor L2"/>
    <property type="match status" value="1"/>
</dbReference>
<dbReference type="OMA" id="YLEVIMF"/>
<evidence type="ECO:0000259" key="1">
    <source>
        <dbReference type="PROSITE" id="PS50228"/>
    </source>
</evidence>
<reference evidence="3 4" key="1">
    <citation type="journal article" date="2007" name="Science">
        <title>Sea anemone genome reveals ancestral eumetazoan gene repertoire and genomic organization.</title>
        <authorList>
            <person name="Putnam N.H."/>
            <person name="Srivastava M."/>
            <person name="Hellsten U."/>
            <person name="Dirks B."/>
            <person name="Chapman J."/>
            <person name="Salamov A."/>
            <person name="Terry A."/>
            <person name="Shapiro H."/>
            <person name="Lindquist E."/>
            <person name="Kapitonov V.V."/>
            <person name="Jurka J."/>
            <person name="Genikhovich G."/>
            <person name="Grigoriev I.V."/>
            <person name="Lucas S.M."/>
            <person name="Steele R.E."/>
            <person name="Finnerty J.R."/>
            <person name="Technau U."/>
            <person name="Martindale M.Q."/>
            <person name="Rokhsar D.S."/>
        </authorList>
    </citation>
    <scope>NUCLEOTIDE SEQUENCE [LARGE SCALE GENOMIC DNA]</scope>
    <source>
        <strain evidence="4">CH2 X CH6</strain>
        <strain evidence="3">CH2 x CH6</strain>
    </source>
</reference>